<gene>
    <name evidence="10" type="ORF">AMQ74_00549</name>
</gene>
<dbReference type="InterPro" id="IPR050250">
    <property type="entry name" value="Macrolide_Exporter_MacB"/>
</dbReference>
<feature type="transmembrane region" description="Helical" evidence="7">
    <location>
        <begin position="942"/>
        <end position="966"/>
    </location>
</feature>
<accession>A0A150J6Y0</accession>
<dbReference type="PANTHER" id="PTHR30572:SF4">
    <property type="entry name" value="ABC TRANSPORTER PERMEASE YTRF"/>
    <property type="match status" value="1"/>
</dbReference>
<feature type="domain" description="ABC3 transporter permease C-terminal" evidence="8">
    <location>
        <begin position="284"/>
        <end position="395"/>
    </location>
</feature>
<keyword evidence="3 7" id="KW-0812">Transmembrane</keyword>
<evidence type="ECO:0000256" key="1">
    <source>
        <dbReference type="ARBA" id="ARBA00004651"/>
    </source>
</evidence>
<keyword evidence="10" id="KW-0547">Nucleotide-binding</keyword>
<dbReference type="InterPro" id="IPR025857">
    <property type="entry name" value="MacB_PCD"/>
</dbReference>
<comment type="caution">
    <text evidence="10">The sequence shown here is derived from an EMBL/GenBank/DDBJ whole genome shotgun (WGS) entry which is preliminary data.</text>
</comment>
<feature type="transmembrane region" description="Helical" evidence="7">
    <location>
        <begin position="275"/>
        <end position="302"/>
    </location>
</feature>
<feature type="transmembrane region" description="Helical" evidence="7">
    <location>
        <begin position="443"/>
        <end position="466"/>
    </location>
</feature>
<keyword evidence="4 7" id="KW-1133">Transmembrane helix</keyword>
<dbReference type="GO" id="GO:0005886">
    <property type="term" value="C:plasma membrane"/>
    <property type="evidence" value="ECO:0007669"/>
    <property type="project" value="UniProtKB-SubCell"/>
</dbReference>
<dbReference type="GO" id="GO:0022857">
    <property type="term" value="F:transmembrane transporter activity"/>
    <property type="evidence" value="ECO:0007669"/>
    <property type="project" value="TreeGrafter"/>
</dbReference>
<evidence type="ECO:0000256" key="4">
    <source>
        <dbReference type="ARBA" id="ARBA00022989"/>
    </source>
</evidence>
<feature type="transmembrane region" description="Helical" evidence="7">
    <location>
        <begin position="897"/>
        <end position="922"/>
    </location>
</feature>
<feature type="transmembrane region" description="Helical" evidence="7">
    <location>
        <begin position="491"/>
        <end position="515"/>
    </location>
</feature>
<keyword evidence="2" id="KW-1003">Cell membrane</keyword>
<evidence type="ECO:0000256" key="7">
    <source>
        <dbReference type="SAM" id="Phobius"/>
    </source>
</evidence>
<evidence type="ECO:0000259" key="9">
    <source>
        <dbReference type="Pfam" id="PF12704"/>
    </source>
</evidence>
<dbReference type="Pfam" id="PF02687">
    <property type="entry name" value="FtsX"/>
    <property type="match status" value="2"/>
</dbReference>
<feature type="domain" description="MacB-like periplasmic core" evidence="9">
    <location>
        <begin position="496"/>
        <end position="678"/>
    </location>
</feature>
<proteinExistence type="inferred from homology"/>
<dbReference type="Pfam" id="PF12704">
    <property type="entry name" value="MacB_PCD"/>
    <property type="match status" value="2"/>
</dbReference>
<dbReference type="Proteomes" id="UP000075578">
    <property type="component" value="Unassembled WGS sequence"/>
</dbReference>
<feature type="domain" description="MacB-like periplasmic core" evidence="9">
    <location>
        <begin position="25"/>
        <end position="246"/>
    </location>
</feature>
<sequence>MDLISRIGIYFKYATTSLLRRKQRTFFSLLAISLSVASIVAIGIVSYSAESTISSTVKSDLGGDLQMSIRTGGFGLQNTESSKINFEVIETFLNGLRDGGVIEEYTYILNGMGVTDSDEPIIFRIQGIDPEVYPLYGEIETIDPNVGDYNLLLQEENDILISDTLSENLGLGTGNTLLILVGDDTVELNIVGIVSSGSGNLFDYAYIDIESFKKIFEYDVLDNPPNEIYIKTENDLMMEEAEYQIEYELNEKEKYGVRTTTYIEQSESTLNSLSIVFTFFKLSGIVALLVGGLGIITTMYISMKERKQEIGIMKAIGIKNKDVIIFFLCESFLLGAIGSSVGVLIGIIFSKQLAVVSTSIFRTSLIWNYTSDIITYGFLIGIFSTMVFQLLPAYIGSRVRPIIVLKNIEGDSPYYKDLGFFVITTIAILIFGSIIYINLQSWSLVFVIYLLILIMFIFTIFSRFLVKAVSFIPTFGILSVKMGLKNLERNCWTIATALLAISIGLGTVGAVFMAAEGVKSTVSENLSSNLNYDIQIMSIPESKIKQMEERIFLIDGINNIYRSSLSISDCVIEAINGIPIDTYLNKLSDDKREYVEERFLDGVSISGQNIENDPITQTVISGRILGNQDIGRNNVLITTTGASYLNLNVGDKITFTYGDYPFEMTIVGLYTSTTSFGPRGVGASSLGLVTTYDTIERIRRTSSNKEFNIVEINGTKTDLINVSVNIVGNGLENDYFGPYDKSGIIISKYLSNTLNLNVGDTLTLELDNKIKTFKVREIREGPFNLEANLIVPFRAIEDVFSGIYTYTLAIDVKPGYEDVVSSRIESMFPETRTFDTSRIEEMVSNMLDQVIVPISIIASFSLFVAVIVIANMMYISTLDRKREFAIMKAIGAKNINVLKNIIIENISVGLIGGFTALLVLYGASQLMVLYLSLSNSMISLKFIIELIGLSVLISVLASIIPAYNIVKIRPLSVLRYE</sequence>
<protein>
    <submittedName>
        <fullName evidence="10">Macrolide transporter ATP-binding /permease protein</fullName>
    </submittedName>
</protein>
<evidence type="ECO:0000313" key="11">
    <source>
        <dbReference type="Proteomes" id="UP000075578"/>
    </source>
</evidence>
<evidence type="ECO:0000256" key="3">
    <source>
        <dbReference type="ARBA" id="ARBA00022692"/>
    </source>
</evidence>
<feature type="transmembrane region" description="Helical" evidence="7">
    <location>
        <begin position="323"/>
        <end position="349"/>
    </location>
</feature>
<dbReference type="GO" id="GO:0005524">
    <property type="term" value="F:ATP binding"/>
    <property type="evidence" value="ECO:0007669"/>
    <property type="project" value="UniProtKB-KW"/>
</dbReference>
<feature type="transmembrane region" description="Helical" evidence="7">
    <location>
        <begin position="373"/>
        <end position="397"/>
    </location>
</feature>
<dbReference type="PANTHER" id="PTHR30572">
    <property type="entry name" value="MEMBRANE COMPONENT OF TRANSPORTER-RELATED"/>
    <property type="match status" value="1"/>
</dbReference>
<dbReference type="EMBL" id="LNGD01000020">
    <property type="protein sequence ID" value="KYC52977.1"/>
    <property type="molecule type" value="Genomic_DNA"/>
</dbReference>
<comment type="similarity">
    <text evidence="6">Belongs to the ABC-4 integral membrane protein family.</text>
</comment>
<feature type="transmembrane region" description="Helical" evidence="7">
    <location>
        <begin position="418"/>
        <end position="437"/>
    </location>
</feature>
<dbReference type="InterPro" id="IPR030659">
    <property type="entry name" value="SecY_CS"/>
</dbReference>
<dbReference type="InterPro" id="IPR003838">
    <property type="entry name" value="ABC3_permease_C"/>
</dbReference>
<organism evidence="10 11">
    <name type="scientific">Candidatus Methanofastidiosum methylothiophilum</name>
    <dbReference type="NCBI Taxonomy" id="1705564"/>
    <lineage>
        <taxon>Archaea</taxon>
        <taxon>Methanobacteriati</taxon>
        <taxon>Methanobacteriota</taxon>
        <taxon>Stenosarchaea group</taxon>
        <taxon>Candidatus Methanofastidiosia</taxon>
        <taxon>Candidatus Methanofastidiosales</taxon>
        <taxon>Candidatus Methanofastidiosaceae</taxon>
        <taxon>Candidatus Methanofastidiosum</taxon>
    </lineage>
</organism>
<dbReference type="PROSITE" id="PS00756">
    <property type="entry name" value="SECY_2"/>
    <property type="match status" value="1"/>
</dbReference>
<evidence type="ECO:0000256" key="5">
    <source>
        <dbReference type="ARBA" id="ARBA00023136"/>
    </source>
</evidence>
<keyword evidence="5 7" id="KW-0472">Membrane</keyword>
<name>A0A150J6Y0_9EURY</name>
<keyword evidence="10" id="KW-0067">ATP-binding</keyword>
<feature type="transmembrane region" description="Helical" evidence="7">
    <location>
        <begin position="26"/>
        <end position="49"/>
    </location>
</feature>
<evidence type="ECO:0000313" key="10">
    <source>
        <dbReference type="EMBL" id="KYC52977.1"/>
    </source>
</evidence>
<feature type="domain" description="ABC3 transporter permease C-terminal" evidence="8">
    <location>
        <begin position="856"/>
        <end position="969"/>
    </location>
</feature>
<evidence type="ECO:0000259" key="8">
    <source>
        <dbReference type="Pfam" id="PF02687"/>
    </source>
</evidence>
<evidence type="ECO:0000256" key="6">
    <source>
        <dbReference type="ARBA" id="ARBA00038076"/>
    </source>
</evidence>
<feature type="transmembrane region" description="Helical" evidence="7">
    <location>
        <begin position="850"/>
        <end position="876"/>
    </location>
</feature>
<reference evidence="10 11" key="1">
    <citation type="journal article" date="2016" name="ISME J.">
        <title>Chasing the elusive Euryarchaeota class WSA2: genomes reveal a uniquely fastidious methyl-reducing methanogen.</title>
        <authorList>
            <person name="Nobu M.K."/>
            <person name="Narihiro T."/>
            <person name="Kuroda K."/>
            <person name="Mei R."/>
            <person name="Liu W.T."/>
        </authorList>
    </citation>
    <scope>NUCLEOTIDE SEQUENCE [LARGE SCALE GENOMIC DNA]</scope>
    <source>
        <strain evidence="10">U1lsi0528_Bin089</strain>
    </source>
</reference>
<comment type="subcellular location">
    <subcellularLocation>
        <location evidence="1">Cell membrane</location>
        <topology evidence="1">Multi-pass membrane protein</topology>
    </subcellularLocation>
</comment>
<evidence type="ECO:0000256" key="2">
    <source>
        <dbReference type="ARBA" id="ARBA00022475"/>
    </source>
</evidence>
<dbReference type="AlphaFoldDB" id="A0A150J6Y0"/>